<feature type="transmembrane region" description="Helical" evidence="1">
    <location>
        <begin position="128"/>
        <end position="150"/>
    </location>
</feature>
<feature type="transmembrane region" description="Helical" evidence="1">
    <location>
        <begin position="97"/>
        <end position="116"/>
    </location>
</feature>
<dbReference type="AlphaFoldDB" id="A0A543AVS4"/>
<feature type="transmembrane region" description="Helical" evidence="1">
    <location>
        <begin position="50"/>
        <end position="67"/>
    </location>
</feature>
<accession>A0A543AVS4</accession>
<keyword evidence="1" id="KW-0812">Transmembrane</keyword>
<organism evidence="2 3">
    <name type="scientific">Stackebrandtia endophytica</name>
    <dbReference type="NCBI Taxonomy" id="1496996"/>
    <lineage>
        <taxon>Bacteria</taxon>
        <taxon>Bacillati</taxon>
        <taxon>Actinomycetota</taxon>
        <taxon>Actinomycetes</taxon>
        <taxon>Glycomycetales</taxon>
        <taxon>Glycomycetaceae</taxon>
        <taxon>Stackebrandtia</taxon>
    </lineage>
</organism>
<comment type="caution">
    <text evidence="2">The sequence shown here is derived from an EMBL/GenBank/DDBJ whole genome shotgun (WGS) entry which is preliminary data.</text>
</comment>
<dbReference type="RefSeq" id="WP_142038424.1">
    <property type="nucleotide sequence ID" value="NZ_JBHTGS010000001.1"/>
</dbReference>
<evidence type="ECO:0000313" key="2">
    <source>
        <dbReference type="EMBL" id="TQL76677.1"/>
    </source>
</evidence>
<protein>
    <submittedName>
        <fullName evidence="2">Uncharacterized protein</fullName>
    </submittedName>
</protein>
<dbReference type="EMBL" id="VFOW01000001">
    <property type="protein sequence ID" value="TQL76677.1"/>
    <property type="molecule type" value="Genomic_DNA"/>
</dbReference>
<keyword evidence="3" id="KW-1185">Reference proteome</keyword>
<evidence type="ECO:0000313" key="3">
    <source>
        <dbReference type="Proteomes" id="UP000317043"/>
    </source>
</evidence>
<feature type="transmembrane region" description="Helical" evidence="1">
    <location>
        <begin position="238"/>
        <end position="268"/>
    </location>
</feature>
<sequence length="328" mass="34909">MSFHRFAPPVLSSVAALYWVLALTWLQPLTDPGRPWHDWVVGNNSYWVRELRWAMIVLMLACFVWACRGDLKRTGYGAVTAGAWIGADVWLDRLNVTGVPTTIALSIVAVSVVVAARRFAVGSSRPRPKVLTVAAIATATLAGHLTLVRSPFEDELFATLAGAVVAGVLAIMIALGCASSVRRHQRRTVPLFTVAYLVSAVAVVFLASGGAELLGSMLLTTAAQLVVVRLVSTTPFTVIGCVSAGIVVAAFNLGLTLFFAITGMFLEVGRLFTTWAGNPPINAADSDILYTAIAVVVGAMLGYAYVRLARFLPPVNASRGHDRMPTAA</sequence>
<feature type="transmembrane region" description="Helical" evidence="1">
    <location>
        <begin position="156"/>
        <end position="177"/>
    </location>
</feature>
<dbReference type="Proteomes" id="UP000317043">
    <property type="component" value="Unassembled WGS sequence"/>
</dbReference>
<keyword evidence="1" id="KW-0472">Membrane</keyword>
<feature type="transmembrane region" description="Helical" evidence="1">
    <location>
        <begin position="74"/>
        <end position="91"/>
    </location>
</feature>
<gene>
    <name evidence="2" type="ORF">FB566_2212</name>
</gene>
<reference evidence="2 3" key="1">
    <citation type="submission" date="2019-06" db="EMBL/GenBank/DDBJ databases">
        <title>Sequencing the genomes of 1000 actinobacteria strains.</title>
        <authorList>
            <person name="Klenk H.-P."/>
        </authorList>
    </citation>
    <scope>NUCLEOTIDE SEQUENCE [LARGE SCALE GENOMIC DNA]</scope>
    <source>
        <strain evidence="2 3">DSM 45928</strain>
    </source>
</reference>
<proteinExistence type="predicted"/>
<evidence type="ECO:0000256" key="1">
    <source>
        <dbReference type="SAM" id="Phobius"/>
    </source>
</evidence>
<feature type="transmembrane region" description="Helical" evidence="1">
    <location>
        <begin position="189"/>
        <end position="207"/>
    </location>
</feature>
<dbReference type="InParanoid" id="A0A543AVS4"/>
<dbReference type="OrthoDB" id="3380400at2"/>
<name>A0A543AVS4_9ACTN</name>
<keyword evidence="1" id="KW-1133">Transmembrane helix</keyword>
<feature type="transmembrane region" description="Helical" evidence="1">
    <location>
        <begin position="288"/>
        <end position="306"/>
    </location>
</feature>